<evidence type="ECO:0000256" key="1">
    <source>
        <dbReference type="SAM" id="MobiDB-lite"/>
    </source>
</evidence>
<protein>
    <submittedName>
        <fullName evidence="2">Uncharacterized protein</fullName>
    </submittedName>
</protein>
<evidence type="ECO:0000313" key="2">
    <source>
        <dbReference type="EMBL" id="SBS72887.1"/>
    </source>
</evidence>
<feature type="compositionally biased region" description="Basic and acidic residues" evidence="1">
    <location>
        <begin position="37"/>
        <end position="47"/>
    </location>
</feature>
<feature type="region of interest" description="Disordered" evidence="1">
    <location>
        <begin position="1"/>
        <end position="74"/>
    </location>
</feature>
<feature type="compositionally biased region" description="Polar residues" evidence="1">
    <location>
        <begin position="1"/>
        <end position="11"/>
    </location>
</feature>
<dbReference type="RefSeq" id="WP_295576207.1">
    <property type="nucleotide sequence ID" value="NZ_FLQR01000007.1"/>
</dbReference>
<organism evidence="2">
    <name type="scientific">uncultured Microbacterium sp</name>
    <dbReference type="NCBI Taxonomy" id="191216"/>
    <lineage>
        <taxon>Bacteria</taxon>
        <taxon>Bacillati</taxon>
        <taxon>Actinomycetota</taxon>
        <taxon>Actinomycetes</taxon>
        <taxon>Micrococcales</taxon>
        <taxon>Microbacteriaceae</taxon>
        <taxon>Microbacterium</taxon>
        <taxon>environmental samples</taxon>
    </lineage>
</organism>
<gene>
    <name evidence="2" type="ORF">MIPYR_30278</name>
</gene>
<proteinExistence type="predicted"/>
<reference evidence="2" key="1">
    <citation type="submission" date="2016-03" db="EMBL/GenBank/DDBJ databases">
        <authorList>
            <person name="Ploux O."/>
        </authorList>
    </citation>
    <scope>NUCLEOTIDE SEQUENCE</scope>
    <source>
        <strain evidence="2">UC1</strain>
    </source>
</reference>
<dbReference type="EMBL" id="FLQR01000007">
    <property type="protein sequence ID" value="SBS72887.1"/>
    <property type="molecule type" value="Genomic_DNA"/>
</dbReference>
<sequence>MSDTTQETTGAPSEDPGTGTPHAPEEEPTTAELAEPSTEKDPGEEPKAPAPKGGEPSHHAVGIGVLDDEDPHED</sequence>
<accession>A0A1Y5P2I3</accession>
<name>A0A1Y5P2I3_9MICO</name>
<dbReference type="AlphaFoldDB" id="A0A1Y5P2I3"/>